<gene>
    <name evidence="4" type="ORF">TrST_g13950</name>
</gene>
<sequence length="316" mass="35655">MHQYVATSYSKICVPVLLLAALLLFESSAFHVSITNRRETRTFGFLDDLFKPTEAEADSPPEPEPEPEPDTRDPVEKLFNFFFGDVEQSPQGLQRFDSKRFPEQYPATKTEWAEPLANDIDNENGPILSYLPKRFRPMLKNTNMEKRDMVLTFSAKTDGWDYRKFHERLDRQGASLVVLQTNDNQVVGGYNPKGWCGYGEYRGSIAAFLFRFEKGPNNPNDNRPTKLCKVGGAGLAQLDFPETAISFGSDSLVVPLNGGKSAQSKLGSYYERFEDGTNTLFLNKGSTQLKDVRIYTGVYDEGEYIPFSDAEPFALN</sequence>
<proteinExistence type="predicted"/>
<accession>A0A9W7AY96</accession>
<feature type="signal peptide" evidence="2">
    <location>
        <begin position="1"/>
        <end position="29"/>
    </location>
</feature>
<dbReference type="EMBL" id="BRXY01000226">
    <property type="protein sequence ID" value="GMH78751.1"/>
    <property type="molecule type" value="Genomic_DNA"/>
</dbReference>
<evidence type="ECO:0000256" key="2">
    <source>
        <dbReference type="SAM" id="SignalP"/>
    </source>
</evidence>
<protein>
    <recommendedName>
        <fullName evidence="3">TLDc domain-containing protein</fullName>
    </recommendedName>
</protein>
<dbReference type="Proteomes" id="UP001165085">
    <property type="component" value="Unassembled WGS sequence"/>
</dbReference>
<dbReference type="OrthoDB" id="25620at2759"/>
<evidence type="ECO:0000313" key="5">
    <source>
        <dbReference type="Proteomes" id="UP001165085"/>
    </source>
</evidence>
<feature type="domain" description="TLDc" evidence="3">
    <location>
        <begin position="126"/>
        <end position="316"/>
    </location>
</feature>
<reference evidence="5" key="1">
    <citation type="journal article" date="2023" name="Commun. Biol.">
        <title>Genome analysis of Parmales, the sister group of diatoms, reveals the evolutionary specialization of diatoms from phago-mixotrophs to photoautotrophs.</title>
        <authorList>
            <person name="Ban H."/>
            <person name="Sato S."/>
            <person name="Yoshikawa S."/>
            <person name="Yamada K."/>
            <person name="Nakamura Y."/>
            <person name="Ichinomiya M."/>
            <person name="Sato N."/>
            <person name="Blanc-Mathieu R."/>
            <person name="Endo H."/>
            <person name="Kuwata A."/>
            <person name="Ogata H."/>
        </authorList>
    </citation>
    <scope>NUCLEOTIDE SEQUENCE [LARGE SCALE GENOMIC DNA]</scope>
    <source>
        <strain evidence="5">NIES 3701</strain>
    </source>
</reference>
<name>A0A9W7AY96_9STRA</name>
<dbReference type="InterPro" id="IPR006571">
    <property type="entry name" value="TLDc_dom"/>
</dbReference>
<comment type="caution">
    <text evidence="4">The sequence shown here is derived from an EMBL/GenBank/DDBJ whole genome shotgun (WGS) entry which is preliminary data.</text>
</comment>
<keyword evidence="2" id="KW-0732">Signal</keyword>
<organism evidence="4 5">
    <name type="scientific">Triparma strigata</name>
    <dbReference type="NCBI Taxonomy" id="1606541"/>
    <lineage>
        <taxon>Eukaryota</taxon>
        <taxon>Sar</taxon>
        <taxon>Stramenopiles</taxon>
        <taxon>Ochrophyta</taxon>
        <taxon>Bolidophyceae</taxon>
        <taxon>Parmales</taxon>
        <taxon>Triparmaceae</taxon>
        <taxon>Triparma</taxon>
    </lineage>
</organism>
<evidence type="ECO:0000313" key="4">
    <source>
        <dbReference type="EMBL" id="GMH78751.1"/>
    </source>
</evidence>
<dbReference type="PROSITE" id="PS51886">
    <property type="entry name" value="TLDC"/>
    <property type="match status" value="1"/>
</dbReference>
<feature type="compositionally biased region" description="Acidic residues" evidence="1">
    <location>
        <begin position="55"/>
        <end position="68"/>
    </location>
</feature>
<feature type="region of interest" description="Disordered" evidence="1">
    <location>
        <begin position="52"/>
        <end position="71"/>
    </location>
</feature>
<keyword evidence="5" id="KW-1185">Reference proteome</keyword>
<dbReference type="AlphaFoldDB" id="A0A9W7AY96"/>
<evidence type="ECO:0000259" key="3">
    <source>
        <dbReference type="PROSITE" id="PS51886"/>
    </source>
</evidence>
<feature type="chain" id="PRO_5040964741" description="TLDc domain-containing protein" evidence="2">
    <location>
        <begin position="30"/>
        <end position="316"/>
    </location>
</feature>
<evidence type="ECO:0000256" key="1">
    <source>
        <dbReference type="SAM" id="MobiDB-lite"/>
    </source>
</evidence>
<dbReference type="Pfam" id="PF07534">
    <property type="entry name" value="TLD"/>
    <property type="match status" value="1"/>
</dbReference>